<protein>
    <submittedName>
        <fullName evidence="3">Uncharacterized protein</fullName>
    </submittedName>
</protein>
<accession>X6LHG0</accession>
<evidence type="ECO:0000256" key="2">
    <source>
        <dbReference type="ARBA" id="ARBA00022475"/>
    </source>
</evidence>
<gene>
    <name evidence="3" type="ORF">RFI_36874</name>
</gene>
<keyword evidence="2" id="KW-0472">Membrane</keyword>
<dbReference type="InterPro" id="IPR023214">
    <property type="entry name" value="HAD_sf"/>
</dbReference>
<dbReference type="InterPro" id="IPR036412">
    <property type="entry name" value="HAD-like_sf"/>
</dbReference>
<dbReference type="Gene3D" id="3.40.1110.10">
    <property type="entry name" value="Calcium-transporting ATPase, cytoplasmic domain N"/>
    <property type="match status" value="1"/>
</dbReference>
<dbReference type="Proteomes" id="UP000023152">
    <property type="component" value="Unassembled WGS sequence"/>
</dbReference>
<evidence type="ECO:0000256" key="1">
    <source>
        <dbReference type="ARBA" id="ARBA00004651"/>
    </source>
</evidence>
<comment type="caution">
    <text evidence="3">The sequence shown here is derived from an EMBL/GenBank/DDBJ whole genome shotgun (WGS) entry which is preliminary data.</text>
</comment>
<name>X6LHG0_RETFI</name>
<dbReference type="EMBL" id="ASPP01040696">
    <property type="protein sequence ID" value="ETO00567.1"/>
    <property type="molecule type" value="Genomic_DNA"/>
</dbReference>
<evidence type="ECO:0000313" key="4">
    <source>
        <dbReference type="Proteomes" id="UP000023152"/>
    </source>
</evidence>
<dbReference type="InterPro" id="IPR050510">
    <property type="entry name" value="Cation_transp_ATPase_P-type"/>
</dbReference>
<sequence>MLIEFATFKYLHTKQLQIDNNDYSQVESNLTFVGVVIMLDPHRSELKEAIRICKIAGIRVIVITGDNKKTAEEFCREIRLFGVHEDLNGKLFTGNNFMELFNMQPCFLDSCNDRRLCE</sequence>
<reference evidence="3 4" key="1">
    <citation type="journal article" date="2013" name="Curr. Biol.">
        <title>The Genome of the Foraminiferan Reticulomyxa filosa.</title>
        <authorList>
            <person name="Glockner G."/>
            <person name="Hulsmann N."/>
            <person name="Schleicher M."/>
            <person name="Noegel A.A."/>
            <person name="Eichinger L."/>
            <person name="Gallinger C."/>
            <person name="Pawlowski J."/>
            <person name="Sierra R."/>
            <person name="Euteneuer U."/>
            <person name="Pillet L."/>
            <person name="Moustafa A."/>
            <person name="Platzer M."/>
            <person name="Groth M."/>
            <person name="Szafranski K."/>
            <person name="Schliwa M."/>
        </authorList>
    </citation>
    <scope>NUCLEOTIDE SEQUENCE [LARGE SCALE GENOMIC DNA]</scope>
</reference>
<dbReference type="InterPro" id="IPR023299">
    <property type="entry name" value="ATPase_P-typ_cyto_dom_N"/>
</dbReference>
<dbReference type="GO" id="GO:0005886">
    <property type="term" value="C:plasma membrane"/>
    <property type="evidence" value="ECO:0007669"/>
    <property type="project" value="UniProtKB-SubCell"/>
</dbReference>
<dbReference type="GO" id="GO:0000166">
    <property type="term" value="F:nucleotide binding"/>
    <property type="evidence" value="ECO:0007669"/>
    <property type="project" value="InterPro"/>
</dbReference>
<organism evidence="3 4">
    <name type="scientific">Reticulomyxa filosa</name>
    <dbReference type="NCBI Taxonomy" id="46433"/>
    <lineage>
        <taxon>Eukaryota</taxon>
        <taxon>Sar</taxon>
        <taxon>Rhizaria</taxon>
        <taxon>Retaria</taxon>
        <taxon>Foraminifera</taxon>
        <taxon>Monothalamids</taxon>
        <taxon>Reticulomyxidae</taxon>
        <taxon>Reticulomyxa</taxon>
    </lineage>
</organism>
<dbReference type="SUPFAM" id="SSF56784">
    <property type="entry name" value="HAD-like"/>
    <property type="match status" value="1"/>
</dbReference>
<dbReference type="PRINTS" id="PR00119">
    <property type="entry name" value="CATATPASE"/>
</dbReference>
<dbReference type="PANTHER" id="PTHR43294">
    <property type="entry name" value="SODIUM/POTASSIUM-TRANSPORTING ATPASE SUBUNIT ALPHA"/>
    <property type="match status" value="1"/>
</dbReference>
<keyword evidence="2" id="KW-1003">Cell membrane</keyword>
<evidence type="ECO:0000313" key="3">
    <source>
        <dbReference type="EMBL" id="ETO00567.1"/>
    </source>
</evidence>
<comment type="subcellular location">
    <subcellularLocation>
        <location evidence="1">Cell membrane</location>
        <topology evidence="1">Multi-pass membrane protein</topology>
    </subcellularLocation>
</comment>
<proteinExistence type="predicted"/>
<dbReference type="OrthoDB" id="3352408at2759"/>
<dbReference type="Gene3D" id="3.40.50.1000">
    <property type="entry name" value="HAD superfamily/HAD-like"/>
    <property type="match status" value="1"/>
</dbReference>
<keyword evidence="4" id="KW-1185">Reference proteome</keyword>
<dbReference type="AlphaFoldDB" id="X6LHG0"/>
<dbReference type="PANTHER" id="PTHR43294:SF21">
    <property type="entry name" value="CATION TRANSPORTING ATPASE"/>
    <property type="match status" value="1"/>
</dbReference>